<evidence type="ECO:0000313" key="4">
    <source>
        <dbReference type="EMBL" id="OKH44310.1"/>
    </source>
</evidence>
<dbReference type="Gene3D" id="3.20.20.80">
    <property type="entry name" value="Glycosidases"/>
    <property type="match status" value="1"/>
</dbReference>
<dbReference type="GO" id="GO:0005975">
    <property type="term" value="P:carbohydrate metabolic process"/>
    <property type="evidence" value="ECO:0007669"/>
    <property type="project" value="InterPro"/>
</dbReference>
<dbReference type="InterPro" id="IPR005913">
    <property type="entry name" value="dTDP_dehydrorham_reduct"/>
</dbReference>
<dbReference type="SUPFAM" id="SSF51735">
    <property type="entry name" value="NAD(P)-binding Rossmann-fold domains"/>
    <property type="match status" value="1"/>
</dbReference>
<dbReference type="Pfam" id="PF00232">
    <property type="entry name" value="Glyco_hydro_1"/>
    <property type="match status" value="1"/>
</dbReference>
<dbReference type="PANTHER" id="PTHR10491">
    <property type="entry name" value="DTDP-4-DEHYDRORHAMNOSE REDUCTASE"/>
    <property type="match status" value="1"/>
</dbReference>
<dbReference type="InterPro" id="IPR029903">
    <property type="entry name" value="RmlD-like-bd"/>
</dbReference>
<keyword evidence="2" id="KW-0521">NADP</keyword>
<dbReference type="GO" id="GO:0004553">
    <property type="term" value="F:hydrolase activity, hydrolyzing O-glycosyl compounds"/>
    <property type="evidence" value="ECO:0007669"/>
    <property type="project" value="InterPro"/>
</dbReference>
<proteinExistence type="inferred from homology"/>
<comment type="function">
    <text evidence="2">Catalyzes the reduction of dTDP-6-deoxy-L-lyxo-4-hexulose to yield dTDP-L-rhamnose.</text>
</comment>
<dbReference type="SUPFAM" id="SSF51445">
    <property type="entry name" value="(Trans)glycosidases"/>
    <property type="match status" value="1"/>
</dbReference>
<dbReference type="Pfam" id="PF04321">
    <property type="entry name" value="RmlD_sub_bind"/>
    <property type="match status" value="1"/>
</dbReference>
<reference evidence="4 5" key="1">
    <citation type="submission" date="2016-11" db="EMBL/GenBank/DDBJ databases">
        <title>Draft Genome Sequences of Nine Cyanobacterial Strains from Diverse Habitats.</title>
        <authorList>
            <person name="Zhu T."/>
            <person name="Hou S."/>
            <person name="Lu X."/>
            <person name="Hess W.R."/>
        </authorList>
    </citation>
    <scope>NUCLEOTIDE SEQUENCE [LARGE SCALE GENOMIC DNA]</scope>
    <source>
        <strain evidence="4 5">NIES-30</strain>
    </source>
</reference>
<name>A0A1U7IZB6_9CYAN</name>
<dbReference type="Gene3D" id="3.40.50.720">
    <property type="entry name" value="NAD(P)-binding Rossmann-like Domain"/>
    <property type="match status" value="1"/>
</dbReference>
<accession>A0A1U7IZB6</accession>
<dbReference type="PANTHER" id="PTHR10491:SF4">
    <property type="entry name" value="METHIONINE ADENOSYLTRANSFERASE 2 SUBUNIT BETA"/>
    <property type="match status" value="1"/>
</dbReference>
<dbReference type="UniPathway" id="UPA00124"/>
<evidence type="ECO:0000313" key="5">
    <source>
        <dbReference type="Proteomes" id="UP000185557"/>
    </source>
</evidence>
<dbReference type="CDD" id="cd05254">
    <property type="entry name" value="dTDP_HR_like_SDR_e"/>
    <property type="match status" value="1"/>
</dbReference>
<dbReference type="EMBL" id="MRCG01000024">
    <property type="protein sequence ID" value="OKH44310.1"/>
    <property type="molecule type" value="Genomic_DNA"/>
</dbReference>
<dbReference type="EC" id="1.1.1.133" evidence="2"/>
<comment type="pathway">
    <text evidence="2">Carbohydrate biosynthesis; dTDP-L-rhamnose biosynthesis.</text>
</comment>
<dbReference type="STRING" id="549789.NIES30_22985"/>
<dbReference type="InterPro" id="IPR001360">
    <property type="entry name" value="Glyco_hydro_1"/>
</dbReference>
<dbReference type="InterPro" id="IPR017853">
    <property type="entry name" value="GH"/>
</dbReference>
<dbReference type="AlphaFoldDB" id="A0A1U7IZB6"/>
<evidence type="ECO:0000259" key="3">
    <source>
        <dbReference type="Pfam" id="PF04321"/>
    </source>
</evidence>
<evidence type="ECO:0000256" key="2">
    <source>
        <dbReference type="RuleBase" id="RU364082"/>
    </source>
</evidence>
<sequence length="752" mass="84399">MMSVNQISPKLELWGGVECTVNRVGDRYFDQLQRSGHDARIEDLDCFATLGIQAIRYPILWERTAPHGPEQADWSWADQRLTYLDDIGIRPIVGLVHHGSGPPHTSLLDPEFANGLAQFAEAVATRYPWLEYYTPVNEPLTTARFSGLYGHWHPHAQDDRSFIQALLNQCRGVALSMQAIRRINPAAKLVQTEDLGKVFGTPLLSYQVDFENARRWLSFDLLCGRIDQNHELWHYLRWSGADEADLSWFLDHPCPPDIFGINRYLTSDRFLDERLDRYPSHTYGGNGQHQYADVEAVRVCEAGICPPDVLLKEVWDRYHQPIAITEVHLGCTREEQLRWLKEIWDAAQRLHQDGVDLRAVTAWSLLGAYDWNSLVTRDECFYEPGVFDVRPPCNSVLPSPQPRPTAIATMLRHLSQGESYDHPLLAVPGWWQRSERLFYPPVSCFSTASHTSEESANFLSTHPSPPHPLTPSPLLITGATGTLGKAFARICDVRGIPYRLLSRQEMDITNPVMVEQVLAEMQPWAVINAAGYVRVDDAERESHLCRSINADGAAILAESCAQRKIGLITFSSDLVFDGDRQQPYLESDPVAPLNVYGHSKVQGERQVLHHYPESLVIRTSAFFGPWDDHNFLTVALRTLKAGQPFLAAEDAIVSPTYVPDLVNASLDLLIDGERGIWHLANPGAIAWADLARQTAQLAGLDASAIQSCSTHSFGYAASRPAYSVLSSERGVLLPDLDRAIAQYLHECDRVYG</sequence>
<dbReference type="GO" id="GO:0019305">
    <property type="term" value="P:dTDP-rhamnose biosynthetic process"/>
    <property type="evidence" value="ECO:0007669"/>
    <property type="project" value="UniProtKB-UniPathway"/>
</dbReference>
<organism evidence="4 5">
    <name type="scientific">Phormidium tenue NIES-30</name>
    <dbReference type="NCBI Taxonomy" id="549789"/>
    <lineage>
        <taxon>Bacteria</taxon>
        <taxon>Bacillati</taxon>
        <taxon>Cyanobacteriota</taxon>
        <taxon>Cyanophyceae</taxon>
        <taxon>Oscillatoriophycideae</taxon>
        <taxon>Oscillatoriales</taxon>
        <taxon>Oscillatoriaceae</taxon>
        <taxon>Phormidium</taxon>
    </lineage>
</organism>
<evidence type="ECO:0000256" key="1">
    <source>
        <dbReference type="ARBA" id="ARBA00010944"/>
    </source>
</evidence>
<dbReference type="Gene3D" id="3.90.25.10">
    <property type="entry name" value="UDP-galactose 4-epimerase, domain 1"/>
    <property type="match status" value="1"/>
</dbReference>
<gene>
    <name evidence="4" type="ORF">NIES30_22985</name>
</gene>
<dbReference type="GO" id="GO:0008831">
    <property type="term" value="F:dTDP-4-dehydrorhamnose reductase activity"/>
    <property type="evidence" value="ECO:0007669"/>
    <property type="project" value="UniProtKB-EC"/>
</dbReference>
<protein>
    <recommendedName>
        <fullName evidence="2">dTDP-4-dehydrorhamnose reductase</fullName>
        <ecNumber evidence="2">1.1.1.133</ecNumber>
    </recommendedName>
</protein>
<comment type="caution">
    <text evidence="4">The sequence shown here is derived from an EMBL/GenBank/DDBJ whole genome shotgun (WGS) entry which is preliminary data.</text>
</comment>
<dbReference type="InterPro" id="IPR036291">
    <property type="entry name" value="NAD(P)-bd_dom_sf"/>
</dbReference>
<dbReference type="Proteomes" id="UP000185557">
    <property type="component" value="Unassembled WGS sequence"/>
</dbReference>
<feature type="domain" description="RmlD-like substrate binding" evidence="3">
    <location>
        <begin position="474"/>
        <end position="729"/>
    </location>
</feature>
<keyword evidence="2" id="KW-0560">Oxidoreductase</keyword>
<keyword evidence="5" id="KW-1185">Reference proteome</keyword>
<dbReference type="GO" id="GO:0005829">
    <property type="term" value="C:cytosol"/>
    <property type="evidence" value="ECO:0007669"/>
    <property type="project" value="TreeGrafter"/>
</dbReference>
<comment type="similarity">
    <text evidence="1 2">Belongs to the dTDP-4-dehydrorhamnose reductase family.</text>
</comment>